<dbReference type="InterPro" id="IPR029063">
    <property type="entry name" value="SAM-dependent_MTases_sf"/>
</dbReference>
<comment type="function">
    <text evidence="5">Methyltransferase required for the conversion of demethylmenaquinol (DMKH2) to menaquinol (MKH2).</text>
</comment>
<dbReference type="PANTHER" id="PTHR43591">
    <property type="entry name" value="METHYLTRANSFERASE"/>
    <property type="match status" value="1"/>
</dbReference>
<dbReference type="RefSeq" id="WP_145197469.1">
    <property type="nucleotide sequence ID" value="NZ_CP036434.1"/>
</dbReference>
<gene>
    <name evidence="6" type="primary">ubiE_2</name>
    <name evidence="5" type="synonym">menG</name>
    <name evidence="6" type="ORF">Poly30_24080</name>
</gene>
<dbReference type="PANTHER" id="PTHR43591:SF24">
    <property type="entry name" value="2-METHOXY-6-POLYPRENYL-1,4-BENZOQUINOL METHYLASE, MITOCHONDRIAL"/>
    <property type="match status" value="1"/>
</dbReference>
<dbReference type="NCBIfam" id="TIGR01934">
    <property type="entry name" value="MenG_MenH_UbiE"/>
    <property type="match status" value="1"/>
</dbReference>
<dbReference type="HAMAP" id="MF_01813">
    <property type="entry name" value="MenG_UbiE_methyltr"/>
    <property type="match status" value="1"/>
</dbReference>
<evidence type="ECO:0000256" key="2">
    <source>
        <dbReference type="ARBA" id="ARBA00022603"/>
    </source>
</evidence>
<feature type="binding site" evidence="5">
    <location>
        <position position="86"/>
    </location>
    <ligand>
        <name>S-adenosyl-L-methionine</name>
        <dbReference type="ChEBI" id="CHEBI:59789"/>
    </ligand>
</feature>
<evidence type="ECO:0000256" key="1">
    <source>
        <dbReference type="ARBA" id="ARBA00022428"/>
    </source>
</evidence>
<comment type="pathway">
    <text evidence="5">Quinol/quinone metabolism; menaquinone biosynthesis; menaquinol from 1,4-dihydroxy-2-naphthoate: step 2/2.</text>
</comment>
<evidence type="ECO:0000256" key="5">
    <source>
        <dbReference type="HAMAP-Rule" id="MF_01813"/>
    </source>
</evidence>
<feature type="binding site" evidence="5">
    <location>
        <position position="68"/>
    </location>
    <ligand>
        <name>S-adenosyl-L-methionine</name>
        <dbReference type="ChEBI" id="CHEBI:59789"/>
    </ligand>
</feature>
<reference evidence="6 7" key="1">
    <citation type="submission" date="2019-02" db="EMBL/GenBank/DDBJ databases">
        <title>Deep-cultivation of Planctomycetes and their phenomic and genomic characterization uncovers novel biology.</title>
        <authorList>
            <person name="Wiegand S."/>
            <person name="Jogler M."/>
            <person name="Boedeker C."/>
            <person name="Pinto D."/>
            <person name="Vollmers J."/>
            <person name="Rivas-Marin E."/>
            <person name="Kohn T."/>
            <person name="Peeters S.H."/>
            <person name="Heuer A."/>
            <person name="Rast P."/>
            <person name="Oberbeckmann S."/>
            <person name="Bunk B."/>
            <person name="Jeske O."/>
            <person name="Meyerdierks A."/>
            <person name="Storesund J.E."/>
            <person name="Kallscheuer N."/>
            <person name="Luecker S."/>
            <person name="Lage O.M."/>
            <person name="Pohl T."/>
            <person name="Merkel B.J."/>
            <person name="Hornburger P."/>
            <person name="Mueller R.-W."/>
            <person name="Bruemmer F."/>
            <person name="Labrenz M."/>
            <person name="Spormann A.M."/>
            <person name="Op den Camp H."/>
            <person name="Overmann J."/>
            <person name="Amann R."/>
            <person name="Jetten M.S.M."/>
            <person name="Mascher T."/>
            <person name="Medema M.H."/>
            <person name="Devos D.P."/>
            <person name="Kaster A.-K."/>
            <person name="Ovreas L."/>
            <person name="Rohde M."/>
            <person name="Galperin M.Y."/>
            <person name="Jogler C."/>
        </authorList>
    </citation>
    <scope>NUCLEOTIDE SEQUENCE [LARGE SCALE GENOMIC DNA]</scope>
    <source>
        <strain evidence="6 7">Poly30</strain>
    </source>
</reference>
<comment type="similarity">
    <text evidence="5">Belongs to the class I-like SAM-binding methyltransferase superfamily. MenG/UbiE family.</text>
</comment>
<comment type="catalytic activity">
    <reaction evidence="5">
        <text>a 2-demethylmenaquinol + S-adenosyl-L-methionine = a menaquinol + S-adenosyl-L-homocysteine + H(+)</text>
        <dbReference type="Rhea" id="RHEA:42640"/>
        <dbReference type="Rhea" id="RHEA-COMP:9539"/>
        <dbReference type="Rhea" id="RHEA-COMP:9563"/>
        <dbReference type="ChEBI" id="CHEBI:15378"/>
        <dbReference type="ChEBI" id="CHEBI:18151"/>
        <dbReference type="ChEBI" id="CHEBI:55437"/>
        <dbReference type="ChEBI" id="CHEBI:57856"/>
        <dbReference type="ChEBI" id="CHEBI:59789"/>
        <dbReference type="EC" id="2.1.1.163"/>
    </reaction>
</comment>
<dbReference type="UniPathway" id="UPA00079">
    <property type="reaction ID" value="UER00169"/>
</dbReference>
<dbReference type="SUPFAM" id="SSF53335">
    <property type="entry name" value="S-adenosyl-L-methionine-dependent methyltransferases"/>
    <property type="match status" value="1"/>
</dbReference>
<dbReference type="Gene3D" id="3.40.50.150">
    <property type="entry name" value="Vaccinia Virus protein VP39"/>
    <property type="match status" value="1"/>
</dbReference>
<proteinExistence type="inferred from homology"/>
<dbReference type="InterPro" id="IPR023576">
    <property type="entry name" value="UbiE/COQ5_MeTrFase_CS"/>
</dbReference>
<dbReference type="GO" id="GO:0032259">
    <property type="term" value="P:methylation"/>
    <property type="evidence" value="ECO:0007669"/>
    <property type="project" value="UniProtKB-KW"/>
</dbReference>
<evidence type="ECO:0000313" key="7">
    <source>
        <dbReference type="Proteomes" id="UP000320390"/>
    </source>
</evidence>
<dbReference type="InterPro" id="IPR004033">
    <property type="entry name" value="UbiE/COQ5_MeTrFase"/>
</dbReference>
<dbReference type="GO" id="GO:0009234">
    <property type="term" value="P:menaquinone biosynthetic process"/>
    <property type="evidence" value="ECO:0007669"/>
    <property type="project" value="UniProtKB-UniRule"/>
</dbReference>
<comment type="caution">
    <text evidence="5">Lacks conserved residue(s) required for the propagation of feature annotation.</text>
</comment>
<keyword evidence="3 5" id="KW-0808">Transferase</keyword>
<dbReference type="PROSITE" id="PS01183">
    <property type="entry name" value="UBIE_1"/>
    <property type="match status" value="1"/>
</dbReference>
<name>A0A518ES19_9BACT</name>
<evidence type="ECO:0000256" key="4">
    <source>
        <dbReference type="ARBA" id="ARBA00022691"/>
    </source>
</evidence>
<organism evidence="6 7">
    <name type="scientific">Saltatorellus ferox</name>
    <dbReference type="NCBI Taxonomy" id="2528018"/>
    <lineage>
        <taxon>Bacteria</taxon>
        <taxon>Pseudomonadati</taxon>
        <taxon>Planctomycetota</taxon>
        <taxon>Planctomycetia</taxon>
        <taxon>Planctomycetia incertae sedis</taxon>
        <taxon>Saltatorellus</taxon>
    </lineage>
</organism>
<dbReference type="Proteomes" id="UP000320390">
    <property type="component" value="Chromosome"/>
</dbReference>
<keyword evidence="1 5" id="KW-0474">Menaquinone biosynthesis</keyword>
<evidence type="ECO:0000313" key="6">
    <source>
        <dbReference type="EMBL" id="QDV06891.1"/>
    </source>
</evidence>
<dbReference type="GO" id="GO:0043770">
    <property type="term" value="F:demethylmenaquinone methyltransferase activity"/>
    <property type="evidence" value="ECO:0007669"/>
    <property type="project" value="UniProtKB-UniRule"/>
</dbReference>
<feature type="binding site" evidence="5">
    <location>
        <begin position="108"/>
        <end position="109"/>
    </location>
    <ligand>
        <name>S-adenosyl-L-methionine</name>
        <dbReference type="ChEBI" id="CHEBI:59789"/>
    </ligand>
</feature>
<dbReference type="PROSITE" id="PS51608">
    <property type="entry name" value="SAM_MT_UBIE"/>
    <property type="match status" value="1"/>
</dbReference>
<keyword evidence="2 5" id="KW-0489">Methyltransferase</keyword>
<dbReference type="EMBL" id="CP036434">
    <property type="protein sequence ID" value="QDV06891.1"/>
    <property type="molecule type" value="Genomic_DNA"/>
</dbReference>
<accession>A0A518ES19</accession>
<dbReference type="CDD" id="cd02440">
    <property type="entry name" value="AdoMet_MTases"/>
    <property type="match status" value="1"/>
</dbReference>
<dbReference type="OrthoDB" id="9808140at2"/>
<protein>
    <recommendedName>
        <fullName evidence="5">Demethylmenaquinone methyltransferase</fullName>
        <ecNumber evidence="5">2.1.1.163</ecNumber>
    </recommendedName>
</protein>
<keyword evidence="7" id="KW-1185">Reference proteome</keyword>
<dbReference type="EC" id="2.1.1.163" evidence="5"/>
<dbReference type="Pfam" id="PF01209">
    <property type="entry name" value="Ubie_methyltran"/>
    <property type="match status" value="1"/>
</dbReference>
<evidence type="ECO:0000256" key="3">
    <source>
        <dbReference type="ARBA" id="ARBA00022679"/>
    </source>
</evidence>
<sequence>MGERTLTEAKSDKDPKVVQGMFARIAGRYDLANRVLSGGVDTRWRRRVVKRAGGDLSGQRAVDVACGTGDLAVVLDRAGADVLGVDFTFEMLEHAPAKLRPGVWVQGDALAMPVSSGSADVVTMAFGLRNVVDRRQCFRELLRITKPGGKVLILEFGMPDRDLFGRVYRSYLTHVLPRIGGALSGDRAAYRYLDSTVQEWPDAHQLSQEMLEDGFASVDHERLFRGVACLHVAVAPSEV</sequence>
<dbReference type="AlphaFoldDB" id="A0A518ES19"/>
<keyword evidence="4 5" id="KW-0949">S-adenosyl-L-methionine</keyword>